<dbReference type="GO" id="GO:0005829">
    <property type="term" value="C:cytosol"/>
    <property type="evidence" value="ECO:0007669"/>
    <property type="project" value="TreeGrafter"/>
</dbReference>
<dbReference type="InterPro" id="IPR050282">
    <property type="entry name" value="Cycloisomerase_2"/>
</dbReference>
<dbReference type="Gene3D" id="2.130.10.10">
    <property type="entry name" value="YVTN repeat-like/Quinoprotein amine dehydrogenase"/>
    <property type="match status" value="1"/>
</dbReference>
<dbReference type="InterPro" id="IPR019405">
    <property type="entry name" value="Lactonase_7-beta_prop"/>
</dbReference>
<dbReference type="InterPro" id="IPR011048">
    <property type="entry name" value="Haem_d1_sf"/>
</dbReference>
<protein>
    <submittedName>
        <fullName evidence="2">Lactonase family protein</fullName>
    </submittedName>
</protein>
<dbReference type="GO" id="GO:0017057">
    <property type="term" value="F:6-phosphogluconolactonase activity"/>
    <property type="evidence" value="ECO:0007669"/>
    <property type="project" value="TreeGrafter"/>
</dbReference>
<dbReference type="SUPFAM" id="SSF51004">
    <property type="entry name" value="C-terminal (heme d1) domain of cytochrome cd1-nitrite reductase"/>
    <property type="match status" value="1"/>
</dbReference>
<evidence type="ECO:0000313" key="2">
    <source>
        <dbReference type="EMBL" id="MCH1624130.1"/>
    </source>
</evidence>
<dbReference type="RefSeq" id="WP_240252383.1">
    <property type="nucleotide sequence ID" value="NZ_JAKTTI010000002.1"/>
</dbReference>
<comment type="caution">
    <text evidence="2">The sequence shown here is derived from an EMBL/GenBank/DDBJ whole genome shotgun (WGS) entry which is preliminary data.</text>
</comment>
<accession>A0AAW5E3K5</accession>
<dbReference type="EMBL" id="JAKTTI010000002">
    <property type="protein sequence ID" value="MCH1624130.1"/>
    <property type="molecule type" value="Genomic_DNA"/>
</dbReference>
<dbReference type="PANTHER" id="PTHR30344:SF1">
    <property type="entry name" value="6-PHOSPHOGLUCONOLACTONASE"/>
    <property type="match status" value="1"/>
</dbReference>
<keyword evidence="3" id="KW-1185">Reference proteome</keyword>
<sequence>MEVNLTHSRYYYVVVGSYGANDEQAIEILKFDSEEGSLMKIGSTTGIENPSFLTINRANNRLYSVSEVEQGEVVSYGLDLGSGQLVEMNRQKTQGSHPCYISLETNDGCLFAVNYGGGSINIFPLQEDGSIAPLSDVKYYTGSSIVEKHQEQSHPHAIVNIPNTNKFIVTDLGTDLLYVYELQLQTCKFQLVEEVTIPAGSGPRHLVVHPERHNIYVVHELNSSLSVFAYDEGGESLQLIQTIGTLTEEFDGSNYCADIHISPTGTHLYVSNRGHHSIATFEILNDGQLKLIGNTSTMGEWPRNFAIVPNGKFLLVANQHSNSIEVMKIPDDYVPTEMDRRYSVNQPVCLLVIPELLK</sequence>
<evidence type="ECO:0000256" key="1">
    <source>
        <dbReference type="ARBA" id="ARBA00005564"/>
    </source>
</evidence>
<dbReference type="Pfam" id="PF10282">
    <property type="entry name" value="Lactonase"/>
    <property type="match status" value="1"/>
</dbReference>
<comment type="similarity">
    <text evidence="1">Belongs to the cycloisomerase 2 family.</text>
</comment>
<organism evidence="2 3">
    <name type="scientific">Fredinandcohnia quinoae</name>
    <dbReference type="NCBI Taxonomy" id="2918902"/>
    <lineage>
        <taxon>Bacteria</taxon>
        <taxon>Bacillati</taxon>
        <taxon>Bacillota</taxon>
        <taxon>Bacilli</taxon>
        <taxon>Bacillales</taxon>
        <taxon>Bacillaceae</taxon>
        <taxon>Fredinandcohnia</taxon>
    </lineage>
</organism>
<proteinExistence type="inferred from homology"/>
<name>A0AAW5E3K5_9BACI</name>
<dbReference type="Proteomes" id="UP001431131">
    <property type="component" value="Unassembled WGS sequence"/>
</dbReference>
<dbReference type="PANTHER" id="PTHR30344">
    <property type="entry name" value="6-PHOSPHOGLUCONOLACTONASE-RELATED"/>
    <property type="match status" value="1"/>
</dbReference>
<reference evidence="2" key="1">
    <citation type="submission" date="2022-02" db="EMBL/GenBank/DDBJ databases">
        <title>Fredinandcohnia quinoae sp. nov. isolated from Chenopodium quinoa seeds.</title>
        <authorList>
            <person name="Saati-Santamaria Z."/>
            <person name="Flores-Felix J.D."/>
            <person name="Igual J.M."/>
            <person name="Velazquez E."/>
            <person name="Garcia-Fraile P."/>
            <person name="Martinez-Molina E."/>
        </authorList>
    </citation>
    <scope>NUCLEOTIDE SEQUENCE</scope>
    <source>
        <strain evidence="2">SECRCQ15</strain>
    </source>
</reference>
<dbReference type="AlphaFoldDB" id="A0AAW5E3K5"/>
<evidence type="ECO:0000313" key="3">
    <source>
        <dbReference type="Proteomes" id="UP001431131"/>
    </source>
</evidence>
<dbReference type="InterPro" id="IPR015943">
    <property type="entry name" value="WD40/YVTN_repeat-like_dom_sf"/>
</dbReference>
<gene>
    <name evidence="2" type="ORF">MJG50_02215</name>
</gene>